<proteinExistence type="predicted"/>
<dbReference type="EMBL" id="LAZR01033803">
    <property type="protein sequence ID" value="KKL47072.1"/>
    <property type="molecule type" value="Genomic_DNA"/>
</dbReference>
<sequence length="486" mass="54282">MRGVQVSEIELGIDGGVAVKSLATIYEDGEVVGASYLASSLRKSVKARGPLTLESVVRLYNSGYYGASWVNKGRVYLKEGQEAPAGLRVKEGPRGGQYYETRAGRGRPLGKAPPDWTPKEGERVRVRYPGSRYNGRLAKVVGTTIETGTGFRGGDTHWATVEGIGDWKGGGYYNISKGQLVPAPYTAKEKKDLTARDILVQEFGKTSQRQLHQGFRTTYVDDGLEYNAFKTEAGPELWIRTEPAKDKPWMATKESAVSMEAFLKALPEMSTEALQAMKDNVRKIIFSPVGNPTDRKTSQQIGSKFTSAASMIMMSRIMHIYPKSKGVSEEALATVLTHETGHALDDEDSNLSVVYNHKRREFWADKPNMPTDDASVVAIEEAAGIPPHPRAWMDGWGAWRSYDLGTRDPDAYHYWRVLREEKPWNALSTAEQIAIRKSTNGTAPVSKYANTNEREYYAEAYAVYQEGRLPETHIMHEHFKNIERTR</sequence>
<evidence type="ECO:0000313" key="2">
    <source>
        <dbReference type="EMBL" id="KKL47072.1"/>
    </source>
</evidence>
<name>A0A0F9F7K3_9ZZZZ</name>
<organism evidence="2">
    <name type="scientific">marine sediment metagenome</name>
    <dbReference type="NCBI Taxonomy" id="412755"/>
    <lineage>
        <taxon>unclassified sequences</taxon>
        <taxon>metagenomes</taxon>
        <taxon>ecological metagenomes</taxon>
    </lineage>
</organism>
<comment type="caution">
    <text evidence="2">The sequence shown here is derived from an EMBL/GenBank/DDBJ whole genome shotgun (WGS) entry which is preliminary data.</text>
</comment>
<accession>A0A0F9F7K3</accession>
<feature type="non-terminal residue" evidence="2">
    <location>
        <position position="486"/>
    </location>
</feature>
<evidence type="ECO:0000256" key="1">
    <source>
        <dbReference type="SAM" id="MobiDB-lite"/>
    </source>
</evidence>
<gene>
    <name evidence="2" type="ORF">LCGC14_2339210</name>
</gene>
<reference evidence="2" key="1">
    <citation type="journal article" date="2015" name="Nature">
        <title>Complex archaea that bridge the gap between prokaryotes and eukaryotes.</title>
        <authorList>
            <person name="Spang A."/>
            <person name="Saw J.H."/>
            <person name="Jorgensen S.L."/>
            <person name="Zaremba-Niedzwiedzka K."/>
            <person name="Martijn J."/>
            <person name="Lind A.E."/>
            <person name="van Eijk R."/>
            <person name="Schleper C."/>
            <person name="Guy L."/>
            <person name="Ettema T.J."/>
        </authorList>
    </citation>
    <scope>NUCLEOTIDE SEQUENCE</scope>
</reference>
<protein>
    <submittedName>
        <fullName evidence="2">Uncharacterized protein</fullName>
    </submittedName>
</protein>
<feature type="region of interest" description="Disordered" evidence="1">
    <location>
        <begin position="93"/>
        <end position="118"/>
    </location>
</feature>
<dbReference type="AlphaFoldDB" id="A0A0F9F7K3"/>